<accession>A0A653C4F9</accession>
<evidence type="ECO:0000313" key="5">
    <source>
        <dbReference type="Proteomes" id="UP000410492"/>
    </source>
</evidence>
<reference evidence="4 5" key="1">
    <citation type="submission" date="2019-01" db="EMBL/GenBank/DDBJ databases">
        <authorList>
            <person name="Sayadi A."/>
        </authorList>
    </citation>
    <scope>NUCLEOTIDE SEQUENCE [LARGE SCALE GENOMIC DNA]</scope>
</reference>
<dbReference type="GO" id="GO:0005634">
    <property type="term" value="C:nucleus"/>
    <property type="evidence" value="ECO:0007669"/>
    <property type="project" value="TreeGrafter"/>
</dbReference>
<dbReference type="InterPro" id="IPR051293">
    <property type="entry name" value="MTUS1/CCDC69"/>
</dbReference>
<feature type="compositionally biased region" description="Basic and acidic residues" evidence="3">
    <location>
        <begin position="538"/>
        <end position="558"/>
    </location>
</feature>
<dbReference type="GO" id="GO:0005737">
    <property type="term" value="C:cytoplasm"/>
    <property type="evidence" value="ECO:0007669"/>
    <property type="project" value="TreeGrafter"/>
</dbReference>
<dbReference type="EMBL" id="CAACVG010006954">
    <property type="protein sequence ID" value="VEN42742.1"/>
    <property type="molecule type" value="Genomic_DNA"/>
</dbReference>
<feature type="compositionally biased region" description="Low complexity" evidence="3">
    <location>
        <begin position="26"/>
        <end position="45"/>
    </location>
</feature>
<feature type="compositionally biased region" description="Polar residues" evidence="3">
    <location>
        <begin position="526"/>
        <end position="535"/>
    </location>
</feature>
<dbReference type="PANTHER" id="PTHR24200">
    <property type="entry name" value="TOUCAN, ISOFORM A"/>
    <property type="match status" value="1"/>
</dbReference>
<name>A0A653C4F9_CALMS</name>
<feature type="coiled-coil region" evidence="2">
    <location>
        <begin position="88"/>
        <end position="396"/>
    </location>
</feature>
<gene>
    <name evidence="4" type="ORF">CALMAC_LOCUS6125</name>
</gene>
<sequence length="647" mass="74031">MVMYLDGTECSRGTAKGGRTSPNAVRPPQQQQQQPQPQQRQQNQQSASKLARAPPTPAPPIAEALAVLVQHLVFNVEAYQVPSLRRQVQKYRLEAEEVRLACQKLEETLAEERVQQVEIIEQERIRCRNNIAEVIEKHRQQIQELEAKRAELERNANAEKDKLVQTVTKQHEDQLLTLKLECEKLQRTHEEALDILREENDSIREQIDQRRMEAEQARQECKNVREEYENREAMFKEKNHKLKQQMNKLQNDYEEKLKHLTEENKRLRDENSRLYGCADGDKGIGSQEVQSLKVVLELKQNELTELRRALGEASHKCELLIGAEEKARTLNARCEDLQLQLQRKSEHVQSIIQENKRMQEMLVEEQNQKKRLSQYNEELQWRLKQTKEVMTEVVQQAGDTSFSRSMLHSSFNERHSATKPNLERRLSFRERGNSMLSNMSGLDESYVTCNSMTASDFIADDLSLPPSPQVKVMVKKSDSVSYVLDLEESPAVVASRIIRRSFRNSTPPKNTPTKSPSNKRPRIRNPLSQSASSSAIIGRDKNDMNRPHSADARNGDMRTEEDDVFIWTRTPATPPHFSKTDDSPTRGNMKLGHLDLDEDAIDDIQLPALPSELGNGAQALPTPKHLAGEAMVSESNSEDESTSSSQL</sequence>
<proteinExistence type="predicted"/>
<dbReference type="Proteomes" id="UP000410492">
    <property type="component" value="Unassembled WGS sequence"/>
</dbReference>
<evidence type="ECO:0000256" key="2">
    <source>
        <dbReference type="SAM" id="Coils"/>
    </source>
</evidence>
<evidence type="ECO:0000313" key="4">
    <source>
        <dbReference type="EMBL" id="VEN42742.1"/>
    </source>
</evidence>
<evidence type="ECO:0000256" key="1">
    <source>
        <dbReference type="ARBA" id="ARBA00023054"/>
    </source>
</evidence>
<evidence type="ECO:0000256" key="3">
    <source>
        <dbReference type="SAM" id="MobiDB-lite"/>
    </source>
</evidence>
<feature type="region of interest" description="Disordered" evidence="3">
    <location>
        <begin position="1"/>
        <end position="58"/>
    </location>
</feature>
<dbReference type="PANTHER" id="PTHR24200:SF11">
    <property type="entry name" value="TOUCAN, ISOFORM A"/>
    <property type="match status" value="1"/>
</dbReference>
<dbReference type="GO" id="GO:0008017">
    <property type="term" value="F:microtubule binding"/>
    <property type="evidence" value="ECO:0007669"/>
    <property type="project" value="TreeGrafter"/>
</dbReference>
<dbReference type="AlphaFoldDB" id="A0A653C4F9"/>
<feature type="compositionally biased region" description="Low complexity" evidence="3">
    <location>
        <begin position="504"/>
        <end position="516"/>
    </location>
</feature>
<organism evidence="4 5">
    <name type="scientific">Callosobruchus maculatus</name>
    <name type="common">Southern cowpea weevil</name>
    <name type="synonym">Pulse bruchid</name>
    <dbReference type="NCBI Taxonomy" id="64391"/>
    <lineage>
        <taxon>Eukaryota</taxon>
        <taxon>Metazoa</taxon>
        <taxon>Ecdysozoa</taxon>
        <taxon>Arthropoda</taxon>
        <taxon>Hexapoda</taxon>
        <taxon>Insecta</taxon>
        <taxon>Pterygota</taxon>
        <taxon>Neoptera</taxon>
        <taxon>Endopterygota</taxon>
        <taxon>Coleoptera</taxon>
        <taxon>Polyphaga</taxon>
        <taxon>Cucujiformia</taxon>
        <taxon>Chrysomeloidea</taxon>
        <taxon>Chrysomelidae</taxon>
        <taxon>Bruchinae</taxon>
        <taxon>Bruchini</taxon>
        <taxon>Callosobruchus</taxon>
    </lineage>
</organism>
<keyword evidence="1 2" id="KW-0175">Coiled coil</keyword>
<keyword evidence="5" id="KW-1185">Reference proteome</keyword>
<dbReference type="OrthoDB" id="10038993at2759"/>
<feature type="region of interest" description="Disordered" evidence="3">
    <location>
        <begin position="609"/>
        <end position="647"/>
    </location>
</feature>
<feature type="region of interest" description="Disordered" evidence="3">
    <location>
        <begin position="499"/>
        <end position="560"/>
    </location>
</feature>
<protein>
    <submittedName>
        <fullName evidence="4">Uncharacterized protein</fullName>
    </submittedName>
</protein>